<keyword evidence="4" id="KW-1185">Reference proteome</keyword>
<feature type="signal peptide" evidence="2">
    <location>
        <begin position="1"/>
        <end position="24"/>
    </location>
</feature>
<comment type="caution">
    <text evidence="3">The sequence shown here is derived from an EMBL/GenBank/DDBJ whole genome shotgun (WGS) entry which is preliminary data.</text>
</comment>
<sequence length="755" mass="81089">MRWLARHAFERGLGLLSLLTLATANQVLDLGALDQYTPHRNPPSTLPSNTVWLSAKDDDHERGFLVAVSPDVKKKINDALKDCPTVDNLCFQYVRGILREADLEVDSSVSRRDFSRIVSRFVLLLGGLFVGIASVFIAQERLSQQHEVPLSQFLPAAQATQVTAITNGVPLTVSAAGTAVVTVTMAPDPTTVTGLVTPSATAVTSNDKDAVAGDTVITLDASLASRLSEIMRRTTDCKEGSDFDAEQGSKRDTKYGAVVCGVRGAVEMATPGGPLHDPTLIRVATPDLLSKLRAPLTAAAQRAIDIAKDYAPLLEMPPGVFDDIIVLVFALGVHNIIDNVPLSGRNVIPKDILDNTKQITTTTATSCTSTATACQATCTEVGAQFFACKTSCGSCVTQTTSIQTVTTIAWPGPAGGGPVVPTATAHPKCQMDQPGILPWNIFDGSEYNVVSHFCSEVDRQPASSRSWIVDSKGNKIPVLKQVKPSHSISNKRSPPTTPDTYKDYRVSLQWRPSLSFAQSDCPLSCAAAYRAIADSPCGHTGGEQNVMALSGSLDVTCGTYSYHIIPPGSSSDSGGTPLALQEQQCYLQSQWPKHFDVHEGSVKQAAKVACGSELKLPEKMSKDSKAWEDVHMWGRTGMKLKMRVEWKDGCVLAGGVAEQEPRRPLGAGGVDGKDGCYGLLYNDWKNCNSSLLQPLQFGQGPALLMRCLLTVVRYRQQRGCGWLPTSWLLGVFLFTKVKSVILVGGPYTFDPPPLA</sequence>
<keyword evidence="1" id="KW-0472">Membrane</keyword>
<evidence type="ECO:0000256" key="2">
    <source>
        <dbReference type="SAM" id="SignalP"/>
    </source>
</evidence>
<dbReference type="EMBL" id="JAVLET010000019">
    <property type="protein sequence ID" value="KAL0465084.1"/>
    <property type="molecule type" value="Genomic_DNA"/>
</dbReference>
<evidence type="ECO:0000313" key="4">
    <source>
        <dbReference type="Proteomes" id="UP001451303"/>
    </source>
</evidence>
<organism evidence="3 4">
    <name type="scientific">Neurospora intermedia</name>
    <dbReference type="NCBI Taxonomy" id="5142"/>
    <lineage>
        <taxon>Eukaryota</taxon>
        <taxon>Fungi</taxon>
        <taxon>Dikarya</taxon>
        <taxon>Ascomycota</taxon>
        <taxon>Pezizomycotina</taxon>
        <taxon>Sordariomycetes</taxon>
        <taxon>Sordariomycetidae</taxon>
        <taxon>Sordariales</taxon>
        <taxon>Sordariaceae</taxon>
        <taxon>Neurospora</taxon>
    </lineage>
</organism>
<name>A0ABR3CXB4_NEUIN</name>
<keyword evidence="1" id="KW-0812">Transmembrane</keyword>
<feature type="chain" id="PRO_5046263099" evidence="2">
    <location>
        <begin position="25"/>
        <end position="755"/>
    </location>
</feature>
<dbReference type="Proteomes" id="UP001451303">
    <property type="component" value="Unassembled WGS sequence"/>
</dbReference>
<evidence type="ECO:0000313" key="3">
    <source>
        <dbReference type="EMBL" id="KAL0465084.1"/>
    </source>
</evidence>
<keyword evidence="2" id="KW-0732">Signal</keyword>
<feature type="transmembrane region" description="Helical" evidence="1">
    <location>
        <begin position="117"/>
        <end position="138"/>
    </location>
</feature>
<keyword evidence="1" id="KW-1133">Transmembrane helix</keyword>
<gene>
    <name evidence="3" type="ORF">QR685DRAFT_539299</name>
</gene>
<proteinExistence type="predicted"/>
<reference evidence="3 4" key="1">
    <citation type="submission" date="2023-09" db="EMBL/GenBank/DDBJ databases">
        <title>Multi-omics analysis of a traditional fermented food reveals byproduct-associated fungal strains for waste-to-food upcycling.</title>
        <authorList>
            <consortium name="Lawrence Berkeley National Laboratory"/>
            <person name="Rekdal V.M."/>
            <person name="Villalobos-Escobedo J.M."/>
            <person name="Rodriguez-Valeron N."/>
            <person name="Garcia M.O."/>
            <person name="Vasquez D.P."/>
            <person name="Damayanti I."/>
            <person name="Sorensen P.M."/>
            <person name="Baidoo E.E."/>
            <person name="De Carvalho A.C."/>
            <person name="Riley R."/>
            <person name="Lipzen A."/>
            <person name="He G."/>
            <person name="Yan M."/>
            <person name="Haridas S."/>
            <person name="Daum C."/>
            <person name="Yoshinaga Y."/>
            <person name="Ng V."/>
            <person name="Grigoriev I.V."/>
            <person name="Munk R."/>
            <person name="Nuraida L."/>
            <person name="Wijaya C.H."/>
            <person name="Morales P.-C."/>
            <person name="Keasling J.D."/>
        </authorList>
    </citation>
    <scope>NUCLEOTIDE SEQUENCE [LARGE SCALE GENOMIC DNA]</scope>
    <source>
        <strain evidence="3 4">FGSC 2613</strain>
    </source>
</reference>
<evidence type="ECO:0000256" key="1">
    <source>
        <dbReference type="SAM" id="Phobius"/>
    </source>
</evidence>
<accession>A0ABR3CXB4</accession>
<protein>
    <submittedName>
        <fullName evidence="3">Uncharacterized protein</fullName>
    </submittedName>
</protein>